<accession>A0ABM7SDP8</accession>
<evidence type="ECO:0000256" key="1">
    <source>
        <dbReference type="SAM" id="Phobius"/>
    </source>
</evidence>
<organism evidence="2 3">
    <name type="scientific">Flavobacterium okayamense</name>
    <dbReference type="NCBI Taxonomy" id="2830782"/>
    <lineage>
        <taxon>Bacteria</taxon>
        <taxon>Pseudomonadati</taxon>
        <taxon>Bacteroidota</taxon>
        <taxon>Flavobacteriia</taxon>
        <taxon>Flavobacteriales</taxon>
        <taxon>Flavobacteriaceae</taxon>
        <taxon>Flavobacterium</taxon>
    </lineage>
</organism>
<dbReference type="Proteomes" id="UP000825258">
    <property type="component" value="Chromosome"/>
</dbReference>
<feature type="transmembrane region" description="Helical" evidence="1">
    <location>
        <begin position="20"/>
        <end position="43"/>
    </location>
</feature>
<keyword evidence="1" id="KW-1133">Transmembrane helix</keyword>
<dbReference type="RefSeq" id="WP_221257989.1">
    <property type="nucleotide sequence ID" value="NZ_AP024749.1"/>
</dbReference>
<keyword evidence="1" id="KW-0812">Transmembrane</keyword>
<dbReference type="EMBL" id="AP024749">
    <property type="protein sequence ID" value="BCY28886.1"/>
    <property type="molecule type" value="Genomic_DNA"/>
</dbReference>
<reference evidence="2 3" key="1">
    <citation type="submission" date="2021-06" db="EMBL/GenBank/DDBJ databases">
        <title>Whole genome sequences of Flavobacterium sp. KK2020170 and assembly.</title>
        <authorList>
            <person name="Kitahara K."/>
            <person name="Miyoshi S."/>
            <person name="Uesaka K."/>
        </authorList>
    </citation>
    <scope>NUCLEOTIDE SEQUENCE [LARGE SCALE GENOMIC DNA]</scope>
    <source>
        <strain evidence="2 3">KK2020170</strain>
    </source>
</reference>
<evidence type="ECO:0000313" key="3">
    <source>
        <dbReference type="Proteomes" id="UP000825258"/>
    </source>
</evidence>
<gene>
    <name evidence="2" type="ORF">KK2020170_17540</name>
</gene>
<protein>
    <submittedName>
        <fullName evidence="2">Uncharacterized protein</fullName>
    </submittedName>
</protein>
<evidence type="ECO:0000313" key="2">
    <source>
        <dbReference type="EMBL" id="BCY28886.1"/>
    </source>
</evidence>
<feature type="transmembrane region" description="Helical" evidence="1">
    <location>
        <begin position="55"/>
        <end position="73"/>
    </location>
</feature>
<sequence>MSEKIDLNKAIRKRTLSIDYLSWFELIIFSTFIGLGFISVFMIVCELLDFKITPLLKNISYIIIPISIVIAYYKNLKFTFIETKLSKPKNKEQLMLLFEKLNWEVFFGYDYFYLGKNNFFLNMVEMIVIPTKDGVLINFRYKDHYRGRIPFFIGIRTFYKYKLISKIKNKH</sequence>
<keyword evidence="1" id="KW-0472">Membrane</keyword>
<keyword evidence="3" id="KW-1185">Reference proteome</keyword>
<name>A0ABM7SDP8_9FLAO</name>
<proteinExistence type="predicted"/>